<dbReference type="AlphaFoldDB" id="A0A1I0AI96"/>
<dbReference type="Gene3D" id="6.10.250.690">
    <property type="match status" value="1"/>
</dbReference>
<organism evidence="12 13">
    <name type="scientific">Thalassotalea agarivorans</name>
    <name type="common">Thalassomonas agarivorans</name>
    <dbReference type="NCBI Taxonomy" id="349064"/>
    <lineage>
        <taxon>Bacteria</taxon>
        <taxon>Pseudomonadati</taxon>
        <taxon>Pseudomonadota</taxon>
        <taxon>Gammaproteobacteria</taxon>
        <taxon>Alteromonadales</taxon>
        <taxon>Colwelliaceae</taxon>
        <taxon>Thalassotalea</taxon>
    </lineage>
</organism>
<dbReference type="SUPFAM" id="SSF46894">
    <property type="entry name" value="C-terminal effector domain of the bipartite response regulators"/>
    <property type="match status" value="1"/>
</dbReference>
<dbReference type="CDD" id="cd00383">
    <property type="entry name" value="trans_reg_C"/>
    <property type="match status" value="1"/>
</dbReference>
<dbReference type="Gene3D" id="1.10.10.10">
    <property type="entry name" value="Winged helix-like DNA-binding domain superfamily/Winged helix DNA-binding domain"/>
    <property type="match status" value="1"/>
</dbReference>
<dbReference type="GO" id="GO:0032993">
    <property type="term" value="C:protein-DNA complex"/>
    <property type="evidence" value="ECO:0007669"/>
    <property type="project" value="TreeGrafter"/>
</dbReference>
<evidence type="ECO:0000256" key="8">
    <source>
        <dbReference type="PROSITE-ProRule" id="PRU00169"/>
    </source>
</evidence>
<dbReference type="GO" id="GO:0000976">
    <property type="term" value="F:transcription cis-regulatory region binding"/>
    <property type="evidence" value="ECO:0007669"/>
    <property type="project" value="TreeGrafter"/>
</dbReference>
<evidence type="ECO:0000256" key="5">
    <source>
        <dbReference type="ARBA" id="ARBA00023125"/>
    </source>
</evidence>
<dbReference type="InterPro" id="IPR011006">
    <property type="entry name" value="CheY-like_superfamily"/>
</dbReference>
<sequence>MAGVVARGLWATTMADSVLIIEDDNDIANLIAVQLKELSLHCEHRSSGEAGLARALEKDFALVILDVMLPQMSGLDVCRQLRDTKSEQAIMMLTSRDSETDRVLGLELGADDYMTKPFSVREFQARVRSQMRKVAIVQKLKKQKLLASYDVSKAIAIGHLIIDQNTHSVSLAEKPIDLTSTEFLLLSHLAAHPEQVFSREQLLSAVWGYHHSGYEHTVNSHINRLRSKLEQDAGDPKIVQTVWGVGYKFNPAGVCH</sequence>
<dbReference type="InterPro" id="IPR001789">
    <property type="entry name" value="Sig_transdc_resp-reg_receiver"/>
</dbReference>
<keyword evidence="6" id="KW-0804">Transcription</keyword>
<feature type="DNA-binding region" description="OmpR/PhoB-type" evidence="9">
    <location>
        <begin position="152"/>
        <end position="251"/>
    </location>
</feature>
<dbReference type="InterPro" id="IPR039420">
    <property type="entry name" value="WalR-like"/>
</dbReference>
<evidence type="ECO:0000256" key="9">
    <source>
        <dbReference type="PROSITE-ProRule" id="PRU01091"/>
    </source>
</evidence>
<dbReference type="STRING" id="349064.SAMN05660429_00714"/>
<evidence type="ECO:0000256" key="7">
    <source>
        <dbReference type="ARBA" id="ARBA00024735"/>
    </source>
</evidence>
<evidence type="ECO:0000256" key="4">
    <source>
        <dbReference type="ARBA" id="ARBA00023015"/>
    </source>
</evidence>
<dbReference type="GO" id="GO:0005829">
    <property type="term" value="C:cytosol"/>
    <property type="evidence" value="ECO:0007669"/>
    <property type="project" value="TreeGrafter"/>
</dbReference>
<dbReference type="PROSITE" id="PS51755">
    <property type="entry name" value="OMPR_PHOB"/>
    <property type="match status" value="1"/>
</dbReference>
<dbReference type="InterPro" id="IPR036388">
    <property type="entry name" value="WH-like_DNA-bd_sf"/>
</dbReference>
<dbReference type="GO" id="GO:0006355">
    <property type="term" value="P:regulation of DNA-templated transcription"/>
    <property type="evidence" value="ECO:0007669"/>
    <property type="project" value="InterPro"/>
</dbReference>
<proteinExistence type="predicted"/>
<feature type="modified residue" description="4-aspartylphosphate" evidence="8">
    <location>
        <position position="66"/>
    </location>
</feature>
<protein>
    <recommendedName>
        <fullName evidence="1">Phosphate regulon transcriptional regulatory protein PhoB</fullName>
    </recommendedName>
</protein>
<keyword evidence="4" id="KW-0805">Transcription regulation</keyword>
<evidence type="ECO:0000256" key="2">
    <source>
        <dbReference type="ARBA" id="ARBA00022553"/>
    </source>
</evidence>
<feature type="domain" description="OmpR/PhoB-type" evidence="11">
    <location>
        <begin position="152"/>
        <end position="251"/>
    </location>
</feature>
<dbReference type="Proteomes" id="UP000199308">
    <property type="component" value="Unassembled WGS sequence"/>
</dbReference>
<keyword evidence="2 8" id="KW-0597">Phosphoprotein</keyword>
<dbReference type="SMART" id="SM00448">
    <property type="entry name" value="REC"/>
    <property type="match status" value="1"/>
</dbReference>
<dbReference type="SUPFAM" id="SSF52172">
    <property type="entry name" value="CheY-like"/>
    <property type="match status" value="1"/>
</dbReference>
<keyword evidence="5 9" id="KW-0238">DNA-binding</keyword>
<dbReference type="Gene3D" id="3.40.50.2300">
    <property type="match status" value="1"/>
</dbReference>
<name>A0A1I0AI96_THASX</name>
<dbReference type="EMBL" id="FOHK01000003">
    <property type="protein sequence ID" value="SES93900.1"/>
    <property type="molecule type" value="Genomic_DNA"/>
</dbReference>
<evidence type="ECO:0000256" key="3">
    <source>
        <dbReference type="ARBA" id="ARBA00023012"/>
    </source>
</evidence>
<evidence type="ECO:0000313" key="13">
    <source>
        <dbReference type="Proteomes" id="UP000199308"/>
    </source>
</evidence>
<evidence type="ECO:0000256" key="6">
    <source>
        <dbReference type="ARBA" id="ARBA00023163"/>
    </source>
</evidence>
<dbReference type="PROSITE" id="PS50110">
    <property type="entry name" value="RESPONSE_REGULATORY"/>
    <property type="match status" value="1"/>
</dbReference>
<dbReference type="Pfam" id="PF00072">
    <property type="entry name" value="Response_reg"/>
    <property type="match status" value="1"/>
</dbReference>
<comment type="function">
    <text evidence="7">This protein is a positive regulator for the phosphate regulon. Transcription of this operon is positively regulated by PhoB and PhoR when phosphate is limited.</text>
</comment>
<dbReference type="PANTHER" id="PTHR48111">
    <property type="entry name" value="REGULATOR OF RPOS"/>
    <property type="match status" value="1"/>
</dbReference>
<keyword evidence="3" id="KW-0902">Two-component regulatory system</keyword>
<dbReference type="SMART" id="SM00862">
    <property type="entry name" value="Trans_reg_C"/>
    <property type="match status" value="1"/>
</dbReference>
<dbReference type="FunFam" id="1.10.10.10:FF:000018">
    <property type="entry name" value="DNA-binding response regulator ResD"/>
    <property type="match status" value="1"/>
</dbReference>
<gene>
    <name evidence="12" type="ORF">SAMN05660429_00714</name>
</gene>
<reference evidence="12 13" key="1">
    <citation type="submission" date="2016-10" db="EMBL/GenBank/DDBJ databases">
        <authorList>
            <person name="de Groot N.N."/>
        </authorList>
    </citation>
    <scope>NUCLEOTIDE SEQUENCE [LARGE SCALE GENOMIC DNA]</scope>
    <source>
        <strain evidence="12 13">DSM 19706</strain>
    </source>
</reference>
<evidence type="ECO:0000259" key="11">
    <source>
        <dbReference type="PROSITE" id="PS51755"/>
    </source>
</evidence>
<dbReference type="GO" id="GO:0000156">
    <property type="term" value="F:phosphorelay response regulator activity"/>
    <property type="evidence" value="ECO:0007669"/>
    <property type="project" value="TreeGrafter"/>
</dbReference>
<dbReference type="CDD" id="cd17574">
    <property type="entry name" value="REC_OmpR"/>
    <property type="match status" value="1"/>
</dbReference>
<keyword evidence="13" id="KW-1185">Reference proteome</keyword>
<accession>A0A1I0AI96</accession>
<dbReference type="Pfam" id="PF00486">
    <property type="entry name" value="Trans_reg_C"/>
    <property type="match status" value="1"/>
</dbReference>
<dbReference type="InterPro" id="IPR016032">
    <property type="entry name" value="Sig_transdc_resp-reg_C-effctor"/>
</dbReference>
<evidence type="ECO:0000256" key="1">
    <source>
        <dbReference type="ARBA" id="ARBA00013332"/>
    </source>
</evidence>
<dbReference type="InterPro" id="IPR001867">
    <property type="entry name" value="OmpR/PhoB-type_DNA-bd"/>
</dbReference>
<feature type="domain" description="Response regulatory" evidence="10">
    <location>
        <begin position="17"/>
        <end position="131"/>
    </location>
</feature>
<dbReference type="PANTHER" id="PTHR48111:SF1">
    <property type="entry name" value="TWO-COMPONENT RESPONSE REGULATOR ORR33"/>
    <property type="match status" value="1"/>
</dbReference>
<evidence type="ECO:0000259" key="10">
    <source>
        <dbReference type="PROSITE" id="PS50110"/>
    </source>
</evidence>
<evidence type="ECO:0000313" key="12">
    <source>
        <dbReference type="EMBL" id="SES93900.1"/>
    </source>
</evidence>